<dbReference type="AlphaFoldDB" id="A0ABD0TLU1"/>
<accession>A0ABD0TLU1</accession>
<dbReference type="InterPro" id="IPR007274">
    <property type="entry name" value="Cop_transporter"/>
</dbReference>
<dbReference type="PANTHER" id="PTHR12483">
    <property type="entry name" value="SOLUTE CARRIER FAMILY 31 COPPER TRANSPORTERS"/>
    <property type="match status" value="1"/>
</dbReference>
<evidence type="ECO:0000256" key="2">
    <source>
        <dbReference type="ARBA" id="ARBA00022989"/>
    </source>
</evidence>
<dbReference type="PANTHER" id="PTHR12483:SF115">
    <property type="entry name" value="COPPER TRANSPORT PROTEIN"/>
    <property type="match status" value="1"/>
</dbReference>
<keyword evidence="4" id="KW-0186">Copper</keyword>
<keyword evidence="1 4" id="KW-0812">Transmembrane</keyword>
<reference evidence="6 7" key="1">
    <citation type="submission" date="2024-06" db="EMBL/GenBank/DDBJ databases">
        <title>A chromosome-level genome assembly of beet webworm, Loxostege sticticalis.</title>
        <authorList>
            <person name="Zhang Y."/>
        </authorList>
    </citation>
    <scope>NUCLEOTIDE SEQUENCE [LARGE SCALE GENOMIC DNA]</scope>
    <source>
        <strain evidence="6">AQ028</strain>
        <tissue evidence="6">Male pupae</tissue>
    </source>
</reference>
<evidence type="ECO:0000256" key="5">
    <source>
        <dbReference type="SAM" id="MobiDB-lite"/>
    </source>
</evidence>
<dbReference type="GO" id="GO:0016020">
    <property type="term" value="C:membrane"/>
    <property type="evidence" value="ECO:0007669"/>
    <property type="project" value="UniProtKB-SubCell"/>
</dbReference>
<comment type="caution">
    <text evidence="6">The sequence shown here is derived from an EMBL/GenBank/DDBJ whole genome shotgun (WGS) entry which is preliminary data.</text>
</comment>
<feature type="compositionally biased region" description="Basic and acidic residues" evidence="5">
    <location>
        <begin position="65"/>
        <end position="78"/>
    </location>
</feature>
<evidence type="ECO:0000256" key="1">
    <source>
        <dbReference type="ARBA" id="ARBA00022692"/>
    </source>
</evidence>
<evidence type="ECO:0000256" key="4">
    <source>
        <dbReference type="RuleBase" id="RU367022"/>
    </source>
</evidence>
<dbReference type="EMBL" id="JBEDNZ010000003">
    <property type="protein sequence ID" value="KAL0850316.1"/>
    <property type="molecule type" value="Genomic_DNA"/>
</dbReference>
<keyword evidence="4" id="KW-0406">Ion transport</keyword>
<sequence length="252" mass="28582">MDHNHLHMDHSNHEMGHADHNSMNHDMEHAMHEEHQRNMTHLIGDTMNDMFNTSEDISSMNYRSDVRTHDHSGHEAHAGHGASGDGHGSGGHMMAMTFHGGYVEKILFSWWDVTEVGEFVGSFFAIFIMALLYEGLKYYRKHLLWKTYTGLQYCAVAPPDKGVSNICAPDEPQVIQPVPHVLERNVPTMLSTAHAWQTVLHGVQVLVSYMLMLVFMTYNTWLCAAVVLGSATGYFLFGWRESVVVDFTEHCH</sequence>
<dbReference type="Pfam" id="PF04145">
    <property type="entry name" value="Ctr"/>
    <property type="match status" value="1"/>
</dbReference>
<dbReference type="Proteomes" id="UP001549921">
    <property type="component" value="Unassembled WGS sequence"/>
</dbReference>
<evidence type="ECO:0000313" key="6">
    <source>
        <dbReference type="EMBL" id="KAL0850318.1"/>
    </source>
</evidence>
<protein>
    <recommendedName>
        <fullName evidence="4">Copper transport protein</fullName>
    </recommendedName>
</protein>
<dbReference type="EMBL" id="JBEDNZ010000003">
    <property type="protein sequence ID" value="KAL0850318.1"/>
    <property type="molecule type" value="Genomic_DNA"/>
</dbReference>
<evidence type="ECO:0000313" key="7">
    <source>
        <dbReference type="Proteomes" id="UP001549921"/>
    </source>
</evidence>
<organism evidence="6 7">
    <name type="scientific">Loxostege sticticalis</name>
    <name type="common">Beet webworm moth</name>
    <dbReference type="NCBI Taxonomy" id="481309"/>
    <lineage>
        <taxon>Eukaryota</taxon>
        <taxon>Metazoa</taxon>
        <taxon>Ecdysozoa</taxon>
        <taxon>Arthropoda</taxon>
        <taxon>Hexapoda</taxon>
        <taxon>Insecta</taxon>
        <taxon>Pterygota</taxon>
        <taxon>Neoptera</taxon>
        <taxon>Endopterygota</taxon>
        <taxon>Lepidoptera</taxon>
        <taxon>Glossata</taxon>
        <taxon>Ditrysia</taxon>
        <taxon>Pyraloidea</taxon>
        <taxon>Crambidae</taxon>
        <taxon>Pyraustinae</taxon>
        <taxon>Loxostege</taxon>
    </lineage>
</organism>
<name>A0ABD0TLU1_LOXSC</name>
<dbReference type="GO" id="GO:0005375">
    <property type="term" value="F:copper ion transmembrane transporter activity"/>
    <property type="evidence" value="ECO:0007669"/>
    <property type="project" value="UniProtKB-UniRule"/>
</dbReference>
<proteinExistence type="inferred from homology"/>
<feature type="transmembrane region" description="Helical" evidence="4">
    <location>
        <begin position="119"/>
        <end position="136"/>
    </location>
</feature>
<feature type="region of interest" description="Disordered" evidence="5">
    <location>
        <begin position="65"/>
        <end position="88"/>
    </location>
</feature>
<keyword evidence="4" id="KW-0813">Transport</keyword>
<evidence type="ECO:0000256" key="3">
    <source>
        <dbReference type="ARBA" id="ARBA00023136"/>
    </source>
</evidence>
<comment type="subcellular location">
    <subcellularLocation>
        <location evidence="4">Membrane</location>
        <topology evidence="4">Multi-pass membrane protein</topology>
    </subcellularLocation>
</comment>
<keyword evidence="2 4" id="KW-1133">Transmembrane helix</keyword>
<gene>
    <name evidence="6" type="ORF">ABMA28_012151</name>
</gene>
<keyword evidence="3 4" id="KW-0472">Membrane</keyword>
<comment type="similarity">
    <text evidence="4">Belongs to the copper transporter (Ctr) (TC 1.A.56) family. SLC31A subfamily.</text>
</comment>
<keyword evidence="4" id="KW-0187">Copper transport</keyword>